<protein>
    <submittedName>
        <fullName evidence="3">DUF4350 domain-containing protein</fullName>
    </submittedName>
</protein>
<evidence type="ECO:0000256" key="1">
    <source>
        <dbReference type="SAM" id="Phobius"/>
    </source>
</evidence>
<dbReference type="Proteomes" id="UP000470446">
    <property type="component" value="Unassembled WGS sequence"/>
</dbReference>
<keyword evidence="1" id="KW-1133">Transmembrane helix</keyword>
<keyword evidence="1" id="KW-0472">Membrane</keyword>
<dbReference type="Pfam" id="PF14258">
    <property type="entry name" value="DUF4350"/>
    <property type="match status" value="1"/>
</dbReference>
<dbReference type="RefSeq" id="WP_164244825.1">
    <property type="nucleotide sequence ID" value="NZ_JAAGMA010000244.1"/>
</dbReference>
<proteinExistence type="predicted"/>
<accession>A0A7K3PGV4</accession>
<dbReference type="EMBL" id="JAAGMA010000244">
    <property type="protein sequence ID" value="NEB09132.1"/>
    <property type="molecule type" value="Genomic_DNA"/>
</dbReference>
<evidence type="ECO:0000259" key="2">
    <source>
        <dbReference type="Pfam" id="PF14258"/>
    </source>
</evidence>
<evidence type="ECO:0000313" key="3">
    <source>
        <dbReference type="EMBL" id="NEB09132.1"/>
    </source>
</evidence>
<comment type="caution">
    <text evidence="3">The sequence shown here is derived from an EMBL/GenBank/DDBJ whole genome shotgun (WGS) entry which is preliminary data.</text>
</comment>
<dbReference type="AlphaFoldDB" id="A0A7K3PGV4"/>
<keyword evidence="1" id="KW-0812">Transmembrane</keyword>
<sequence length="405" mass="42543">MTTEATLPTTAASPTARQVWTRTRGIALALVLLLAGAVAIAVVRSDARHGALDPRSADPYGSRAVAELLADRGVSTRVVTTLDEARAATGRNTTLLVAAPDLLTERQQNRLHSATTGSGGRTVLVAPGGAAVERLAPGVTADPALSFDSTLAPACDLPAARRAGDADTGGLRYSTHLEADACYPSRRLATLLRIPDPSAKASAEGAQGDTVVLGARDILLNDHLDEHGNASLALQLLGSRDHLVWYLPSLSDGPAPDEERSFFDLLPSGWLWGTLQLFIAAALAALWRARRLGPLVPEKLPVAIRASETVEGRARLYRKANARDRAATALRSATRTRLAPLVGVPVTQAQTPESLLPALSAHLHGAHGDGQSLHALLFGPPPGDDAALIALADQLDALEREVRRP</sequence>
<feature type="domain" description="DUF4350" evidence="2">
    <location>
        <begin position="54"/>
        <end position="237"/>
    </location>
</feature>
<gene>
    <name evidence="3" type="ORF">G3I32_09645</name>
</gene>
<organism evidence="3 4">
    <name type="scientific">Streptomyces coelicoflavus</name>
    <dbReference type="NCBI Taxonomy" id="285562"/>
    <lineage>
        <taxon>Bacteria</taxon>
        <taxon>Bacillati</taxon>
        <taxon>Actinomycetota</taxon>
        <taxon>Actinomycetes</taxon>
        <taxon>Kitasatosporales</taxon>
        <taxon>Streptomycetaceae</taxon>
        <taxon>Streptomyces</taxon>
    </lineage>
</organism>
<dbReference type="InterPro" id="IPR025646">
    <property type="entry name" value="DUF4350"/>
</dbReference>
<reference evidence="3 4" key="1">
    <citation type="submission" date="2020-01" db="EMBL/GenBank/DDBJ databases">
        <title>Insect and environment-associated Actinomycetes.</title>
        <authorList>
            <person name="Currrie C."/>
            <person name="Chevrette M."/>
            <person name="Carlson C."/>
            <person name="Stubbendieck R."/>
            <person name="Wendt-Pienkowski E."/>
        </authorList>
    </citation>
    <scope>NUCLEOTIDE SEQUENCE [LARGE SCALE GENOMIC DNA]</scope>
    <source>
        <strain evidence="3 4">SID14163</strain>
    </source>
</reference>
<feature type="transmembrane region" description="Helical" evidence="1">
    <location>
        <begin position="25"/>
        <end position="43"/>
    </location>
</feature>
<name>A0A7K3PGV4_9ACTN</name>
<evidence type="ECO:0000313" key="4">
    <source>
        <dbReference type="Proteomes" id="UP000470446"/>
    </source>
</evidence>